<dbReference type="EMBL" id="WLYL01000015">
    <property type="protein sequence ID" value="MTD11058.1"/>
    <property type="molecule type" value="Genomic_DNA"/>
</dbReference>
<feature type="transmembrane region" description="Helical" evidence="1">
    <location>
        <begin position="218"/>
        <end position="239"/>
    </location>
</feature>
<keyword evidence="1" id="KW-0472">Membrane</keyword>
<accession>A0A6L6GEX1</accession>
<keyword evidence="1" id="KW-1133">Transmembrane helix</keyword>
<gene>
    <name evidence="2" type="ORF">GIX10_06350</name>
</gene>
<feature type="transmembrane region" description="Helical" evidence="1">
    <location>
        <begin position="97"/>
        <end position="117"/>
    </location>
</feature>
<proteinExistence type="predicted"/>
<dbReference type="AlphaFoldDB" id="A0A6L6GEX1"/>
<sequence>MQTPESNIVNEPFIEPPFPPQLPPEQNEVKRWRKKHSFYFHGKASEYFGIWIVNILLTIVTLGLYAPWAKVRRLRYFYGNTEFFKRRFDFTGIPRKILIGRLIALALYIAFTVVSNYSWKATLIGFLVIYFVMPWLIRATIRFKARNSKFGNSRFYFSGTNKEIYLVFFKAVLLTIFTLGLFYPVAVWLFKKYSLDNLYVGQLRFKLRAEWSAFMGAFYYPFLAFIALIGISGVVLWMFSGSLLNLGAQTIGYIFVGIYLTGLLFIWPLISARTFIATWNSTTVSRSEFQTTCNQWRYAWIIVSNWFMKIITIGFMTPWAAIRLYRYQVESLSLHLKNDPDSMINRIQEDHSAIAEEISDVFDFDVSL</sequence>
<feature type="transmembrane region" description="Helical" evidence="1">
    <location>
        <begin position="298"/>
        <end position="322"/>
    </location>
</feature>
<feature type="transmembrane region" description="Helical" evidence="1">
    <location>
        <begin position="164"/>
        <end position="190"/>
    </location>
</feature>
<evidence type="ECO:0000313" key="3">
    <source>
        <dbReference type="Proteomes" id="UP000473854"/>
    </source>
</evidence>
<evidence type="ECO:0000313" key="2">
    <source>
        <dbReference type="EMBL" id="MTD11058.1"/>
    </source>
</evidence>
<feature type="transmembrane region" description="Helical" evidence="1">
    <location>
        <begin position="251"/>
        <end position="270"/>
    </location>
</feature>
<dbReference type="Pfam" id="PF05987">
    <property type="entry name" value="DUF898"/>
    <property type="match status" value="1"/>
</dbReference>
<feature type="transmembrane region" description="Helical" evidence="1">
    <location>
        <begin position="48"/>
        <end position="68"/>
    </location>
</feature>
<feature type="transmembrane region" description="Helical" evidence="1">
    <location>
        <begin position="123"/>
        <end position="143"/>
    </location>
</feature>
<organism evidence="2 3">
    <name type="scientific">Acinetobacter faecalis</name>
    <dbReference type="NCBI Taxonomy" id="2665161"/>
    <lineage>
        <taxon>Bacteria</taxon>
        <taxon>Pseudomonadati</taxon>
        <taxon>Pseudomonadota</taxon>
        <taxon>Gammaproteobacteria</taxon>
        <taxon>Moraxellales</taxon>
        <taxon>Moraxellaceae</taxon>
        <taxon>Acinetobacter</taxon>
    </lineage>
</organism>
<dbReference type="Proteomes" id="UP000473854">
    <property type="component" value="Unassembled WGS sequence"/>
</dbReference>
<protein>
    <submittedName>
        <fullName evidence="2">DUF898 family protein</fullName>
    </submittedName>
</protein>
<reference evidence="2 3" key="1">
    <citation type="submission" date="2019-11" db="EMBL/GenBank/DDBJ databases">
        <authorList>
            <person name="An D."/>
        </authorList>
    </citation>
    <scope>NUCLEOTIDE SEQUENCE [LARGE SCALE GENOMIC DNA]</scope>
    <source>
        <strain evidence="2 3">YIM 103518</strain>
    </source>
</reference>
<evidence type="ECO:0000256" key="1">
    <source>
        <dbReference type="SAM" id="Phobius"/>
    </source>
</evidence>
<keyword evidence="1" id="KW-0812">Transmembrane</keyword>
<dbReference type="InterPro" id="IPR010295">
    <property type="entry name" value="DUF898"/>
</dbReference>
<dbReference type="RefSeq" id="WP_154772669.1">
    <property type="nucleotide sequence ID" value="NZ_WLYL01000015.1"/>
</dbReference>
<name>A0A6L6GEX1_9GAMM</name>
<comment type="caution">
    <text evidence="2">The sequence shown here is derived from an EMBL/GenBank/DDBJ whole genome shotgun (WGS) entry which is preliminary data.</text>
</comment>